<dbReference type="SUPFAM" id="SSF48452">
    <property type="entry name" value="TPR-like"/>
    <property type="match status" value="1"/>
</dbReference>
<evidence type="ECO:0000313" key="1">
    <source>
        <dbReference type="EMBL" id="CEG23110.1"/>
    </source>
</evidence>
<dbReference type="SUPFAM" id="SSF116965">
    <property type="entry name" value="Hypothetical protein MPN330"/>
    <property type="match status" value="1"/>
</dbReference>
<name>A0A098EMR5_9BACL</name>
<dbReference type="AlphaFoldDB" id="A0A098EMR5"/>
<protein>
    <submittedName>
        <fullName evidence="1">Uncharacterized protein</fullName>
    </submittedName>
</protein>
<dbReference type="RefSeq" id="WP_052651905.1">
    <property type="nucleotide sequence ID" value="NZ_CCXS01000001.1"/>
</dbReference>
<sequence length="326" mass="38233">MRKKYRELKRKGNVIVFPTTISRLLTDGMNLLKEEQYAEARDKLYQVLAYEPEHAGALGAYAYCLFELGDYEEALDVCRELLKVGPIHYLETMELYISLLMQVREFEEAEQMIEMLIEEKVLPEERLEQFQQLRELNERIAANVSKEKVDIQLYDAEHFITLRPSEQEHLIMELPPTSFEPLKEKLFALVEHPKTDLLTKTYILFMLHQEKVAGRLHIQKFHYEGEFSAAALPDPINNKRIATIRTYLEEALSKDPTRLGMAIELFERHIYLFYPFAWDEFEGREVAEAYMGYLDSLFTGEAPNGVDEELHKLIIQAEAWFEIRNG</sequence>
<dbReference type="InterPro" id="IPR019734">
    <property type="entry name" value="TPR_rpt"/>
</dbReference>
<dbReference type="SMART" id="SM00028">
    <property type="entry name" value="TPR"/>
    <property type="match status" value="2"/>
</dbReference>
<dbReference type="STRING" id="1499687.BN1080_02054"/>
<reference evidence="1 2" key="1">
    <citation type="submission" date="2014-09" db="EMBL/GenBank/DDBJ databases">
        <authorList>
            <person name="Urmite Genomes Urmite Genomes"/>
        </authorList>
    </citation>
    <scope>NUCLEOTIDE SEQUENCE [LARGE SCALE GENOMIC DNA]</scope>
    <source>
        <strain evidence="1 2">ES2</strain>
    </source>
</reference>
<dbReference type="EMBL" id="CCXS01000001">
    <property type="protein sequence ID" value="CEG23110.1"/>
    <property type="molecule type" value="Genomic_DNA"/>
</dbReference>
<dbReference type="OrthoDB" id="2364593at2"/>
<dbReference type="InterPro" id="IPR011990">
    <property type="entry name" value="TPR-like_helical_dom_sf"/>
</dbReference>
<evidence type="ECO:0000313" key="2">
    <source>
        <dbReference type="Proteomes" id="UP000043699"/>
    </source>
</evidence>
<accession>A0A098EMR5</accession>
<proteinExistence type="predicted"/>
<dbReference type="Proteomes" id="UP000043699">
    <property type="component" value="Unassembled WGS sequence"/>
</dbReference>
<organism evidence="1 2">
    <name type="scientific">Planococcus massiliensis</name>
    <dbReference type="NCBI Taxonomy" id="1499687"/>
    <lineage>
        <taxon>Bacteria</taxon>
        <taxon>Bacillati</taxon>
        <taxon>Bacillota</taxon>
        <taxon>Bacilli</taxon>
        <taxon>Bacillales</taxon>
        <taxon>Caryophanaceae</taxon>
        <taxon>Planococcus</taxon>
    </lineage>
</organism>
<keyword evidence="2" id="KW-1185">Reference proteome</keyword>
<gene>
    <name evidence="1" type="ORF">BN1080_02054</name>
</gene>
<dbReference type="Gene3D" id="1.25.40.10">
    <property type="entry name" value="Tetratricopeptide repeat domain"/>
    <property type="match status" value="1"/>
</dbReference>
<dbReference type="Pfam" id="PF14559">
    <property type="entry name" value="TPR_19"/>
    <property type="match status" value="1"/>
</dbReference>